<dbReference type="SUPFAM" id="SSF51430">
    <property type="entry name" value="NAD(P)-linked oxidoreductase"/>
    <property type="match status" value="1"/>
</dbReference>
<dbReference type="Pfam" id="PF00248">
    <property type="entry name" value="Aldo_ket_red"/>
    <property type="match status" value="1"/>
</dbReference>
<dbReference type="InterPro" id="IPR036812">
    <property type="entry name" value="NAD(P)_OxRdtase_dom_sf"/>
</dbReference>
<dbReference type="PANTHER" id="PTHR43364:SF4">
    <property type="entry name" value="NAD(P)-LINKED OXIDOREDUCTASE SUPERFAMILY PROTEIN"/>
    <property type="match status" value="1"/>
</dbReference>
<organism evidence="3">
    <name type="scientific">Mantoniella antarctica</name>
    <dbReference type="NCBI Taxonomy" id="81844"/>
    <lineage>
        <taxon>Eukaryota</taxon>
        <taxon>Viridiplantae</taxon>
        <taxon>Chlorophyta</taxon>
        <taxon>Mamiellophyceae</taxon>
        <taxon>Mamiellales</taxon>
        <taxon>Mamiellaceae</taxon>
        <taxon>Mantoniella</taxon>
    </lineage>
</organism>
<evidence type="ECO:0000259" key="2">
    <source>
        <dbReference type="Pfam" id="PF00248"/>
    </source>
</evidence>
<dbReference type="CDD" id="cd19075">
    <property type="entry name" value="AKR_AKR7A1-5"/>
    <property type="match status" value="1"/>
</dbReference>
<dbReference type="InterPro" id="IPR050523">
    <property type="entry name" value="AKR_Detox_Biosynth"/>
</dbReference>
<keyword evidence="1" id="KW-0560">Oxidoreductase</keyword>
<proteinExistence type="predicted"/>
<accession>A0A7S0XHA9</accession>
<dbReference type="InterPro" id="IPR023210">
    <property type="entry name" value="NADP_OxRdtase_dom"/>
</dbReference>
<dbReference type="GO" id="GO:0016491">
    <property type="term" value="F:oxidoreductase activity"/>
    <property type="evidence" value="ECO:0007669"/>
    <property type="project" value="UniProtKB-KW"/>
</dbReference>
<reference evidence="3" key="1">
    <citation type="submission" date="2021-01" db="EMBL/GenBank/DDBJ databases">
        <authorList>
            <person name="Corre E."/>
            <person name="Pelletier E."/>
            <person name="Niang G."/>
            <person name="Scheremetjew M."/>
            <person name="Finn R."/>
            <person name="Kale V."/>
            <person name="Holt S."/>
            <person name="Cochrane G."/>
            <person name="Meng A."/>
            <person name="Brown T."/>
            <person name="Cohen L."/>
        </authorList>
    </citation>
    <scope>NUCLEOTIDE SEQUENCE</scope>
    <source>
        <strain evidence="3">SL-175</strain>
    </source>
</reference>
<dbReference type="Gene3D" id="3.20.20.100">
    <property type="entry name" value="NADP-dependent oxidoreductase domain"/>
    <property type="match status" value="1"/>
</dbReference>
<sequence>MTYCMSNATASPTPHAFASRVTTSHRGIWSPSGAPRGRAPHRLLRAVSSSDVVKVASEAPAVRSVLGTMTFGWKFASAEVGRETSRQLLQTFLDAGHSEVDTALAYSGGETEKIMGDIFRTHPELLQRRMSIATKANPWPGGKMTSSAGQGGLAPADLRAQVEASCASLAPGKVDLLYLHAPDGATPIGDTLAELKRLHDEGKFVKLGLSNFPAWEVVLIHRKCAEIGLVAPSVYQGMYNCVTRACEPELIPALNALNMRFLVYNPLAGGLLTGKHALNTRESEEGRGRFTGNAMYQDRFWKPEYFAAVDTIRAACEEAGGGLTASAAALRWLYSHSGLDGAKGDGVILGASSAAHLEENLAAAAAAARGELLPAGVLEAIDAACEVCRPAAPPYSRGHSKIVV</sequence>
<dbReference type="PANTHER" id="PTHR43364">
    <property type="entry name" value="NADH-SPECIFIC METHYLGLYOXAL REDUCTASE-RELATED"/>
    <property type="match status" value="1"/>
</dbReference>
<dbReference type="AlphaFoldDB" id="A0A7S0XHA9"/>
<evidence type="ECO:0000313" key="3">
    <source>
        <dbReference type="EMBL" id="CAD8722315.1"/>
    </source>
</evidence>
<protein>
    <recommendedName>
        <fullName evidence="2">NADP-dependent oxidoreductase domain-containing protein</fullName>
    </recommendedName>
</protein>
<feature type="domain" description="NADP-dependent oxidoreductase" evidence="2">
    <location>
        <begin position="65"/>
        <end position="365"/>
    </location>
</feature>
<dbReference type="EMBL" id="HBFC01036199">
    <property type="protein sequence ID" value="CAD8722315.1"/>
    <property type="molecule type" value="Transcribed_RNA"/>
</dbReference>
<evidence type="ECO:0000256" key="1">
    <source>
        <dbReference type="ARBA" id="ARBA00023002"/>
    </source>
</evidence>
<name>A0A7S0XHA9_9CHLO</name>
<gene>
    <name evidence="3" type="ORF">MANT1106_LOCUS21529</name>
</gene>